<evidence type="ECO:0000256" key="1">
    <source>
        <dbReference type="ARBA" id="ARBA00000798"/>
    </source>
</evidence>
<dbReference type="PROSITE" id="PS50035">
    <property type="entry name" value="PLD"/>
    <property type="match status" value="2"/>
</dbReference>
<dbReference type="InterPro" id="IPR051406">
    <property type="entry name" value="PLD_domain"/>
</dbReference>
<dbReference type="EMBL" id="JBHSCN010000019">
    <property type="protein sequence ID" value="MFC4245066.1"/>
    <property type="molecule type" value="Genomic_DNA"/>
</dbReference>
<evidence type="ECO:0000256" key="3">
    <source>
        <dbReference type="ARBA" id="ARBA00012027"/>
    </source>
</evidence>
<accession>A0ABV8Q9L3</accession>
<keyword evidence="4" id="KW-0378">Hydrolase</keyword>
<dbReference type="PANTHER" id="PTHR43856:SF1">
    <property type="entry name" value="MITOCHONDRIAL CARDIOLIPIN HYDROLASE"/>
    <property type="match status" value="1"/>
</dbReference>
<evidence type="ECO:0000259" key="8">
    <source>
        <dbReference type="PROSITE" id="PS50035"/>
    </source>
</evidence>
<evidence type="ECO:0000256" key="5">
    <source>
        <dbReference type="ARBA" id="ARBA00022963"/>
    </source>
</evidence>
<evidence type="ECO:0000256" key="2">
    <source>
        <dbReference type="ARBA" id="ARBA00008664"/>
    </source>
</evidence>
<dbReference type="InterPro" id="IPR001736">
    <property type="entry name" value="PLipase_D/transphosphatidylase"/>
</dbReference>
<comment type="similarity">
    <text evidence="2">Belongs to the phospholipase D family.</text>
</comment>
<dbReference type="Proteomes" id="UP001595900">
    <property type="component" value="Unassembled WGS sequence"/>
</dbReference>
<comment type="catalytic activity">
    <reaction evidence="1">
        <text>a 1,2-diacyl-sn-glycero-3-phosphocholine + H2O = a 1,2-diacyl-sn-glycero-3-phosphate + choline + H(+)</text>
        <dbReference type="Rhea" id="RHEA:14445"/>
        <dbReference type="ChEBI" id="CHEBI:15354"/>
        <dbReference type="ChEBI" id="CHEBI:15377"/>
        <dbReference type="ChEBI" id="CHEBI:15378"/>
        <dbReference type="ChEBI" id="CHEBI:57643"/>
        <dbReference type="ChEBI" id="CHEBI:58608"/>
        <dbReference type="EC" id="3.1.4.4"/>
    </reaction>
</comment>
<feature type="region of interest" description="Disordered" evidence="7">
    <location>
        <begin position="38"/>
        <end position="58"/>
    </location>
</feature>
<dbReference type="PANTHER" id="PTHR43856">
    <property type="entry name" value="CARDIOLIPIN HYDROLASE"/>
    <property type="match status" value="1"/>
</dbReference>
<name>A0ABV8Q9L3_9MICO</name>
<proteinExistence type="inferred from homology"/>
<evidence type="ECO:0000256" key="6">
    <source>
        <dbReference type="ARBA" id="ARBA00023098"/>
    </source>
</evidence>
<dbReference type="Gene3D" id="3.30.870.10">
    <property type="entry name" value="Endonuclease Chain A"/>
    <property type="match status" value="2"/>
</dbReference>
<dbReference type="Pfam" id="PF13091">
    <property type="entry name" value="PLDc_2"/>
    <property type="match status" value="2"/>
</dbReference>
<evidence type="ECO:0000256" key="7">
    <source>
        <dbReference type="SAM" id="MobiDB-lite"/>
    </source>
</evidence>
<organism evidence="9 10">
    <name type="scientific">Gryllotalpicola reticulitermitis</name>
    <dbReference type="NCBI Taxonomy" id="1184153"/>
    <lineage>
        <taxon>Bacteria</taxon>
        <taxon>Bacillati</taxon>
        <taxon>Actinomycetota</taxon>
        <taxon>Actinomycetes</taxon>
        <taxon>Micrococcales</taxon>
        <taxon>Microbacteriaceae</taxon>
        <taxon>Gryllotalpicola</taxon>
    </lineage>
</organism>
<dbReference type="SUPFAM" id="SSF56024">
    <property type="entry name" value="Phospholipase D/nuclease"/>
    <property type="match status" value="2"/>
</dbReference>
<evidence type="ECO:0000256" key="4">
    <source>
        <dbReference type="ARBA" id="ARBA00022801"/>
    </source>
</evidence>
<dbReference type="RefSeq" id="WP_390231744.1">
    <property type="nucleotide sequence ID" value="NZ_JBHSCN010000019.1"/>
</dbReference>
<keyword evidence="6" id="KW-0443">Lipid metabolism</keyword>
<feature type="domain" description="PLD phosphodiesterase" evidence="8">
    <location>
        <begin position="296"/>
        <end position="323"/>
    </location>
</feature>
<feature type="compositionally biased region" description="Low complexity" evidence="7">
    <location>
        <begin position="41"/>
        <end position="56"/>
    </location>
</feature>
<keyword evidence="10" id="KW-1185">Reference proteome</keyword>
<comment type="caution">
    <text evidence="9">The sequence shown here is derived from an EMBL/GenBank/DDBJ whole genome shotgun (WGS) entry which is preliminary data.</text>
</comment>
<protein>
    <recommendedName>
        <fullName evidence="3">phospholipase D</fullName>
        <ecNumber evidence="3">3.1.4.4</ecNumber>
    </recommendedName>
</protein>
<keyword evidence="5" id="KW-0442">Lipid degradation</keyword>
<evidence type="ECO:0000313" key="10">
    <source>
        <dbReference type="Proteomes" id="UP001595900"/>
    </source>
</evidence>
<gene>
    <name evidence="9" type="ORF">ACFOYW_16990</name>
</gene>
<dbReference type="EC" id="3.1.4.4" evidence="3"/>
<feature type="domain" description="PLD phosphodiesterase" evidence="8">
    <location>
        <begin position="142"/>
        <end position="173"/>
    </location>
</feature>
<dbReference type="InterPro" id="IPR025202">
    <property type="entry name" value="PLD-like_dom"/>
</dbReference>
<sequence>MSRRRRRSRAGAWVLVVVAILAAAGAYFARTGQAGSAGTDAQASPAASPQAAPASAGSWQLVQEPSAGMAGIRQLITGAKRSIDMTMYELQDTQTVDELTAAAQRGVTVRVILDAAYSGKSANADAYTQLEHGGVAVKWGPASTIVHQKTITVDAGQAGAASAIGTANLQQQYYASTLDAWVIDRDQAQVDAIEATFASDWAAMPGQLGQAQNAAGLLWSPGAQSALASVIASAKTRVQFSSEELSDEAVIQALEGRAKAGVACQVLMTQQSEYAAAMRQLEAAGCSVHAYPDSSSALYVHEKQVIVDNDELLIGSQNASVASLSYDREMSVLVTSQSAPAVVSEAESAYTSAFNGAPTAQ</sequence>
<reference evidence="10" key="1">
    <citation type="journal article" date="2019" name="Int. J. Syst. Evol. Microbiol.">
        <title>The Global Catalogue of Microorganisms (GCM) 10K type strain sequencing project: providing services to taxonomists for standard genome sequencing and annotation.</title>
        <authorList>
            <consortium name="The Broad Institute Genomics Platform"/>
            <consortium name="The Broad Institute Genome Sequencing Center for Infectious Disease"/>
            <person name="Wu L."/>
            <person name="Ma J."/>
        </authorList>
    </citation>
    <scope>NUCLEOTIDE SEQUENCE [LARGE SCALE GENOMIC DNA]</scope>
    <source>
        <strain evidence="10">CGMCC 1.10363</strain>
    </source>
</reference>
<evidence type="ECO:0000313" key="9">
    <source>
        <dbReference type="EMBL" id="MFC4245066.1"/>
    </source>
</evidence>